<dbReference type="InterPro" id="IPR019861">
    <property type="entry name" value="PorP/SprF_Bacteroidetes"/>
</dbReference>
<keyword evidence="1" id="KW-0732">Signal</keyword>
<protein>
    <submittedName>
        <fullName evidence="2">Type IX secretion system membrane protein PorP/SprF</fullName>
    </submittedName>
</protein>
<dbReference type="AlphaFoldDB" id="A0A412TW87"/>
<feature type="signal peptide" evidence="1">
    <location>
        <begin position="1"/>
        <end position="19"/>
    </location>
</feature>
<sequence length="107" mass="12118">MRVCVLCVAFLMIGLIVNAQQDPQFSQNMFNHMTINPAFAGLQNRWVISGIYRNQWLAMDGAPETYALNVDGPFRIKRSDGGIGLNMMSDKLGMQTNLHLMLNYSYK</sequence>
<comment type="caution">
    <text evidence="2">The sequence shown here is derived from an EMBL/GenBank/DDBJ whole genome shotgun (WGS) entry which is preliminary data.</text>
</comment>
<organism evidence="2 3">
    <name type="scientific">Odoribacter splanchnicus</name>
    <dbReference type="NCBI Taxonomy" id="28118"/>
    <lineage>
        <taxon>Bacteria</taxon>
        <taxon>Pseudomonadati</taxon>
        <taxon>Bacteroidota</taxon>
        <taxon>Bacteroidia</taxon>
        <taxon>Bacteroidales</taxon>
        <taxon>Odoribacteraceae</taxon>
        <taxon>Odoribacter</taxon>
    </lineage>
</organism>
<dbReference type="EMBL" id="QRYC01000003">
    <property type="protein sequence ID" value="RGU58157.1"/>
    <property type="molecule type" value="Genomic_DNA"/>
</dbReference>
<evidence type="ECO:0000256" key="1">
    <source>
        <dbReference type="SAM" id="SignalP"/>
    </source>
</evidence>
<feature type="chain" id="PRO_5019255026" evidence="1">
    <location>
        <begin position="20"/>
        <end position="107"/>
    </location>
</feature>
<reference evidence="2 3" key="1">
    <citation type="submission" date="2018-08" db="EMBL/GenBank/DDBJ databases">
        <title>A genome reference for cultivated species of the human gut microbiota.</title>
        <authorList>
            <person name="Zou Y."/>
            <person name="Xue W."/>
            <person name="Luo G."/>
        </authorList>
    </citation>
    <scope>NUCLEOTIDE SEQUENCE [LARGE SCALE GENOMIC DNA]</scope>
    <source>
        <strain evidence="2 3">AF16-14</strain>
    </source>
</reference>
<dbReference type="NCBIfam" id="TIGR03519">
    <property type="entry name" value="T9SS_PorP_fam"/>
    <property type="match status" value="1"/>
</dbReference>
<evidence type="ECO:0000313" key="3">
    <source>
        <dbReference type="Proteomes" id="UP000284243"/>
    </source>
</evidence>
<dbReference type="Pfam" id="PF11751">
    <property type="entry name" value="PorP_SprF"/>
    <property type="match status" value="1"/>
</dbReference>
<name>A0A412TW87_9BACT</name>
<proteinExistence type="predicted"/>
<evidence type="ECO:0000313" key="2">
    <source>
        <dbReference type="EMBL" id="RGU58157.1"/>
    </source>
</evidence>
<dbReference type="Proteomes" id="UP000284243">
    <property type="component" value="Unassembled WGS sequence"/>
</dbReference>
<accession>A0A412TW87</accession>
<gene>
    <name evidence="2" type="ORF">DWW57_03630</name>
</gene>